<accession>A0A8T9C0X7</accession>
<dbReference type="AlphaFoldDB" id="A0A8T9C0X7"/>
<dbReference type="Proteomes" id="UP000469558">
    <property type="component" value="Unassembled WGS sequence"/>
</dbReference>
<organism evidence="1 2">
    <name type="scientific">Lachnellula suecica</name>
    <dbReference type="NCBI Taxonomy" id="602035"/>
    <lineage>
        <taxon>Eukaryota</taxon>
        <taxon>Fungi</taxon>
        <taxon>Dikarya</taxon>
        <taxon>Ascomycota</taxon>
        <taxon>Pezizomycotina</taxon>
        <taxon>Leotiomycetes</taxon>
        <taxon>Helotiales</taxon>
        <taxon>Lachnaceae</taxon>
        <taxon>Lachnellula</taxon>
    </lineage>
</organism>
<reference evidence="1 2" key="1">
    <citation type="submission" date="2018-05" db="EMBL/GenBank/DDBJ databases">
        <title>Genome sequencing and assembly of the regulated plant pathogen Lachnellula willkommii and related sister species for the development of diagnostic species identification markers.</title>
        <authorList>
            <person name="Giroux E."/>
            <person name="Bilodeau G."/>
        </authorList>
    </citation>
    <scope>NUCLEOTIDE SEQUENCE [LARGE SCALE GENOMIC DNA]</scope>
    <source>
        <strain evidence="1 2">CBS 268.59</strain>
    </source>
</reference>
<gene>
    <name evidence="1" type="ORF">LSUE1_G008491</name>
</gene>
<name>A0A8T9C0X7_9HELO</name>
<evidence type="ECO:0000313" key="1">
    <source>
        <dbReference type="EMBL" id="TVY68941.1"/>
    </source>
</evidence>
<feature type="non-terminal residue" evidence="1">
    <location>
        <position position="105"/>
    </location>
</feature>
<keyword evidence="2" id="KW-1185">Reference proteome</keyword>
<comment type="caution">
    <text evidence="1">The sequence shown here is derived from an EMBL/GenBank/DDBJ whole genome shotgun (WGS) entry which is preliminary data.</text>
</comment>
<protein>
    <submittedName>
        <fullName evidence="1">Uncharacterized protein</fullName>
    </submittedName>
</protein>
<evidence type="ECO:0000313" key="2">
    <source>
        <dbReference type="Proteomes" id="UP000469558"/>
    </source>
</evidence>
<proteinExistence type="predicted"/>
<dbReference type="OrthoDB" id="10571839at2759"/>
<sequence length="105" mass="12058">MTSIHKYIFHLSSHTPCSPEPACLALVFTNPFYSSGLVSILTQNLRAALDPSWRDEIDGKFRGAQWEAFREKAVVVWTTFEWDVESRKASAWMPEALVEMMAYWA</sequence>
<dbReference type="EMBL" id="QGMK01001368">
    <property type="protein sequence ID" value="TVY68941.1"/>
    <property type="molecule type" value="Genomic_DNA"/>
</dbReference>